<reference evidence="1 2" key="1">
    <citation type="journal article" date="2006" name="Nature">
        <title>Global trends of whole-genome duplications revealed by the ciliate Paramecium tetraurelia.</title>
        <authorList>
            <consortium name="Genoscope"/>
            <person name="Aury J.-M."/>
            <person name="Jaillon O."/>
            <person name="Duret L."/>
            <person name="Noel B."/>
            <person name="Jubin C."/>
            <person name="Porcel B.M."/>
            <person name="Segurens B."/>
            <person name="Daubin V."/>
            <person name="Anthouard V."/>
            <person name="Aiach N."/>
            <person name="Arnaiz O."/>
            <person name="Billaut A."/>
            <person name="Beisson J."/>
            <person name="Blanc I."/>
            <person name="Bouhouche K."/>
            <person name="Camara F."/>
            <person name="Duharcourt S."/>
            <person name="Guigo R."/>
            <person name="Gogendeau D."/>
            <person name="Katinka M."/>
            <person name="Keller A.-M."/>
            <person name="Kissmehl R."/>
            <person name="Klotz C."/>
            <person name="Koll F."/>
            <person name="Le Moue A."/>
            <person name="Lepere C."/>
            <person name="Malinsky S."/>
            <person name="Nowacki M."/>
            <person name="Nowak J.K."/>
            <person name="Plattner H."/>
            <person name="Poulain J."/>
            <person name="Ruiz F."/>
            <person name="Serrano V."/>
            <person name="Zagulski M."/>
            <person name="Dessen P."/>
            <person name="Betermier M."/>
            <person name="Weissenbach J."/>
            <person name="Scarpelli C."/>
            <person name="Schachter V."/>
            <person name="Sperling L."/>
            <person name="Meyer E."/>
            <person name="Cohen J."/>
            <person name="Wincker P."/>
        </authorList>
    </citation>
    <scope>NUCLEOTIDE SEQUENCE [LARGE SCALE GENOMIC DNA]</scope>
    <source>
        <strain evidence="1 2">Stock d4-2</strain>
    </source>
</reference>
<dbReference type="HOGENOM" id="CLU_2255369_0_0_1"/>
<gene>
    <name evidence="1" type="ORF">GSPATT00027566001</name>
</gene>
<dbReference type="EMBL" id="CT867987">
    <property type="protein sequence ID" value="CAK56538.1"/>
    <property type="molecule type" value="Genomic_DNA"/>
</dbReference>
<dbReference type="GeneID" id="5009716"/>
<accession>A0BDC1</accession>
<evidence type="ECO:0000313" key="2">
    <source>
        <dbReference type="Proteomes" id="UP000000600"/>
    </source>
</evidence>
<dbReference type="KEGG" id="ptm:GSPATT00027566001"/>
<keyword evidence="2" id="KW-1185">Reference proteome</keyword>
<dbReference type="InParanoid" id="A0BDC1"/>
<sequence length="104" mass="12393">MILDEISIFFKTQQGFSLYVHIKSFCFQLLLSFNKQKILGRLIQLRTKSNQLLIASNLERPQIKQSNKINCLIYFEVHEETEMMNELLIDMMELDNPINRKQQL</sequence>
<evidence type="ECO:0000313" key="1">
    <source>
        <dbReference type="EMBL" id="CAK56538.1"/>
    </source>
</evidence>
<dbReference type="RefSeq" id="XP_001423936.1">
    <property type="nucleotide sequence ID" value="XM_001423899.1"/>
</dbReference>
<dbReference type="Proteomes" id="UP000000600">
    <property type="component" value="Unassembled WGS sequence"/>
</dbReference>
<organism evidence="1 2">
    <name type="scientific">Paramecium tetraurelia</name>
    <dbReference type="NCBI Taxonomy" id="5888"/>
    <lineage>
        <taxon>Eukaryota</taxon>
        <taxon>Sar</taxon>
        <taxon>Alveolata</taxon>
        <taxon>Ciliophora</taxon>
        <taxon>Intramacronucleata</taxon>
        <taxon>Oligohymenophorea</taxon>
        <taxon>Peniculida</taxon>
        <taxon>Parameciidae</taxon>
        <taxon>Paramecium</taxon>
    </lineage>
</organism>
<dbReference type="AlphaFoldDB" id="A0BDC1"/>
<protein>
    <submittedName>
        <fullName evidence="1">Uncharacterized protein</fullName>
    </submittedName>
</protein>
<proteinExistence type="predicted"/>
<name>A0BDC1_PARTE</name>